<dbReference type="Pfam" id="PF08245">
    <property type="entry name" value="Mur_ligase_M"/>
    <property type="match status" value="1"/>
</dbReference>
<sequence length="468" mass="52921">MGITVSEILKATNGKLLRGRGDYLFDKIFYDVIKDSNIPSNSLYIPYINSYRNIDTTSNIAKMDQGRVSGLLIDKTLLDLDFSNFPNVILVDNLEEGVLKIAGYLREREGYPIIAITGSSGKTTSKELIASILETNGIPCKKTLRNINGYGGVSTTIFSLEKNQWGVMEVGVNGLKRLPLLAKTVSPDFLLVTNIYHTHFDKFPDLREVAKYKLSLANFMRGPKKKVLCGDNQYLREYIDKSTITFGINKTNHYYLDTIISCDERGSNFTVKGKGKTYRIKTSLIGKHNIINVIGVLALTLELGLEEKGVIKGIENFSGIYDDYYSTISLKKVGNWTFLDDSQHFNLPALKAGLETFKDISKVGGVVILSYDYKFASLNFNIEELLGILLEYKDSIKGLILMGEQWRKWEEFILKEICPLTVFLKTKEEVSLYIKDHVEKDTFIYMKGDFHHHLRGIINILKENSSDA</sequence>
<dbReference type="PANTHER" id="PTHR43024:SF1">
    <property type="entry name" value="UDP-N-ACETYLMURAMOYL-TRIPEPTIDE--D-ALANYL-D-ALANINE LIGASE"/>
    <property type="match status" value="1"/>
</dbReference>
<keyword evidence="2" id="KW-0547">Nucleotide-binding</keyword>
<evidence type="ECO:0000256" key="1">
    <source>
        <dbReference type="ARBA" id="ARBA00022598"/>
    </source>
</evidence>
<evidence type="ECO:0000256" key="2">
    <source>
        <dbReference type="ARBA" id="ARBA00022741"/>
    </source>
</evidence>
<dbReference type="InterPro" id="IPR013221">
    <property type="entry name" value="Mur_ligase_cen"/>
</dbReference>
<proteinExistence type="predicted"/>
<evidence type="ECO:0000259" key="4">
    <source>
        <dbReference type="Pfam" id="PF08245"/>
    </source>
</evidence>
<dbReference type="SUPFAM" id="SSF53623">
    <property type="entry name" value="MurD-like peptide ligases, catalytic domain"/>
    <property type="match status" value="1"/>
</dbReference>
<keyword evidence="3" id="KW-0067">ATP-binding</keyword>
<dbReference type="AlphaFoldDB" id="A0A1H9ZXM7"/>
<gene>
    <name evidence="5" type="ORF">SAMN03080614_101440</name>
</gene>
<organism evidence="5 6">
    <name type="scientific">Anaerobranca gottschalkii DSM 13577</name>
    <dbReference type="NCBI Taxonomy" id="1120990"/>
    <lineage>
        <taxon>Bacteria</taxon>
        <taxon>Bacillati</taxon>
        <taxon>Bacillota</taxon>
        <taxon>Clostridia</taxon>
        <taxon>Eubacteriales</taxon>
        <taxon>Proteinivoracaceae</taxon>
        <taxon>Anaerobranca</taxon>
    </lineage>
</organism>
<reference evidence="6" key="1">
    <citation type="submission" date="2016-10" db="EMBL/GenBank/DDBJ databases">
        <authorList>
            <person name="Varghese N."/>
            <person name="Submissions S."/>
        </authorList>
    </citation>
    <scope>NUCLEOTIDE SEQUENCE [LARGE SCALE GENOMIC DNA]</scope>
    <source>
        <strain evidence="6">DSM 13577</strain>
    </source>
</reference>
<dbReference type="GO" id="GO:0005524">
    <property type="term" value="F:ATP binding"/>
    <property type="evidence" value="ECO:0007669"/>
    <property type="project" value="UniProtKB-KW"/>
</dbReference>
<evidence type="ECO:0000256" key="3">
    <source>
        <dbReference type="ARBA" id="ARBA00022840"/>
    </source>
</evidence>
<dbReference type="InterPro" id="IPR051046">
    <property type="entry name" value="MurCDEF_CellWall_CoF430Synth"/>
</dbReference>
<protein>
    <submittedName>
        <fullName evidence="5">UDP-N-acetylmuramyl pentapeptide synthase</fullName>
    </submittedName>
</protein>
<dbReference type="InterPro" id="IPR036565">
    <property type="entry name" value="Mur-like_cat_sf"/>
</dbReference>
<keyword evidence="1" id="KW-0436">Ligase</keyword>
<accession>A0A1H9ZXM7</accession>
<evidence type="ECO:0000313" key="6">
    <source>
        <dbReference type="Proteomes" id="UP000243819"/>
    </source>
</evidence>
<keyword evidence="6" id="KW-1185">Reference proteome</keyword>
<dbReference type="OrthoDB" id="9801978at2"/>
<dbReference type="PANTHER" id="PTHR43024">
    <property type="entry name" value="UDP-N-ACETYLMURAMOYL-TRIPEPTIDE--D-ALANYL-D-ALANINE LIGASE"/>
    <property type="match status" value="1"/>
</dbReference>
<evidence type="ECO:0000313" key="5">
    <source>
        <dbReference type="EMBL" id="SES86571.1"/>
    </source>
</evidence>
<dbReference type="Gene3D" id="3.40.1190.10">
    <property type="entry name" value="Mur-like, catalytic domain"/>
    <property type="match status" value="1"/>
</dbReference>
<dbReference type="GO" id="GO:0016881">
    <property type="term" value="F:acid-amino acid ligase activity"/>
    <property type="evidence" value="ECO:0007669"/>
    <property type="project" value="InterPro"/>
</dbReference>
<dbReference type="Proteomes" id="UP000243819">
    <property type="component" value="Unassembled WGS sequence"/>
</dbReference>
<dbReference type="EMBL" id="FOIF01000014">
    <property type="protein sequence ID" value="SES86571.1"/>
    <property type="molecule type" value="Genomic_DNA"/>
</dbReference>
<dbReference type="RefSeq" id="WP_091350018.1">
    <property type="nucleotide sequence ID" value="NZ_FOIF01000014.1"/>
</dbReference>
<name>A0A1H9ZXM7_9FIRM</name>
<dbReference type="STRING" id="1120990.SAMN03080614_101440"/>
<feature type="domain" description="Mur ligase central" evidence="4">
    <location>
        <begin position="116"/>
        <end position="299"/>
    </location>
</feature>